<comment type="caution">
    <text evidence="3">The sequence shown here is derived from an EMBL/GenBank/DDBJ whole genome shotgun (WGS) entry which is preliminary data.</text>
</comment>
<dbReference type="InterPro" id="IPR051122">
    <property type="entry name" value="SDR_DHRS6-like"/>
</dbReference>
<dbReference type="PANTHER" id="PTHR43477">
    <property type="entry name" value="DIHYDROANTICAPSIN 7-DEHYDROGENASE"/>
    <property type="match status" value="1"/>
</dbReference>
<dbReference type="Gene3D" id="3.40.50.720">
    <property type="entry name" value="NAD(P)-binding Rossmann-like Domain"/>
    <property type="match status" value="1"/>
</dbReference>
<dbReference type="PANTHER" id="PTHR43477:SF1">
    <property type="entry name" value="DIHYDROANTICAPSIN 7-DEHYDROGENASE"/>
    <property type="match status" value="1"/>
</dbReference>
<dbReference type="CDD" id="cd05233">
    <property type="entry name" value="SDR_c"/>
    <property type="match status" value="1"/>
</dbReference>
<comment type="similarity">
    <text evidence="1">Belongs to the short-chain dehydrogenases/reductases (SDR) family.</text>
</comment>
<name>A0A934TU53_9BURK</name>
<reference evidence="3" key="1">
    <citation type="journal article" date="2012" name="J. Microbiol. Biotechnol.">
        <title>Ramlibacter ginsenosidimutans sp. nov., with ginsenoside-converting activity.</title>
        <authorList>
            <person name="Wang L."/>
            <person name="An D.S."/>
            <person name="Kim S.G."/>
            <person name="Jin F.X."/>
            <person name="Kim S.C."/>
            <person name="Lee S.T."/>
            <person name="Im W.T."/>
        </authorList>
    </citation>
    <scope>NUCLEOTIDE SEQUENCE</scope>
    <source>
        <strain evidence="3">KACC 17527</strain>
    </source>
</reference>
<gene>
    <name evidence="3" type="ORF">JJB11_15295</name>
</gene>
<dbReference type="RefSeq" id="WP_201172967.1">
    <property type="nucleotide sequence ID" value="NZ_JAEPWM010000006.1"/>
</dbReference>
<evidence type="ECO:0000256" key="2">
    <source>
        <dbReference type="ARBA" id="ARBA00023002"/>
    </source>
</evidence>
<proteinExistence type="inferred from homology"/>
<dbReference type="GO" id="GO:0016491">
    <property type="term" value="F:oxidoreductase activity"/>
    <property type="evidence" value="ECO:0007669"/>
    <property type="project" value="UniProtKB-KW"/>
</dbReference>
<evidence type="ECO:0000313" key="3">
    <source>
        <dbReference type="EMBL" id="MBK6007464.1"/>
    </source>
</evidence>
<accession>A0A934TU53</accession>
<dbReference type="AlphaFoldDB" id="A0A934TU53"/>
<protein>
    <submittedName>
        <fullName evidence="3">SDR family oxidoreductase</fullName>
    </submittedName>
</protein>
<sequence length="232" mass="23678">MSNEDRRALVTGSSSGIGQAVARRLLDEGWQVLGLDIARPAIEHPHFQSVAVDLGDAGALGAALARTGPLQAVVQAAGILRPGSLGQLAPADGAAMWRLHVQAATQVANVLLPRMARAGQGRMVLIGSRVARGIAGRSQYAATKAAIASLARSWAAEVVTQGVTVNVVAPAATQTGMLTDPARQGTPSRLPPIGRLIQPDEVASLVAYLLSPAAAAITGQEIQICGGTSLVP</sequence>
<dbReference type="SUPFAM" id="SSF51735">
    <property type="entry name" value="NAD(P)-binding Rossmann-fold domains"/>
    <property type="match status" value="1"/>
</dbReference>
<organism evidence="3 4">
    <name type="scientific">Ramlibacter ginsenosidimutans</name>
    <dbReference type="NCBI Taxonomy" id="502333"/>
    <lineage>
        <taxon>Bacteria</taxon>
        <taxon>Pseudomonadati</taxon>
        <taxon>Pseudomonadota</taxon>
        <taxon>Betaproteobacteria</taxon>
        <taxon>Burkholderiales</taxon>
        <taxon>Comamonadaceae</taxon>
        <taxon>Ramlibacter</taxon>
    </lineage>
</organism>
<dbReference type="Proteomes" id="UP000630528">
    <property type="component" value="Unassembled WGS sequence"/>
</dbReference>
<keyword evidence="2" id="KW-0560">Oxidoreductase</keyword>
<dbReference type="PRINTS" id="PR00081">
    <property type="entry name" value="GDHRDH"/>
</dbReference>
<evidence type="ECO:0000313" key="4">
    <source>
        <dbReference type="Proteomes" id="UP000630528"/>
    </source>
</evidence>
<keyword evidence="4" id="KW-1185">Reference proteome</keyword>
<evidence type="ECO:0000256" key="1">
    <source>
        <dbReference type="ARBA" id="ARBA00006484"/>
    </source>
</evidence>
<dbReference type="InterPro" id="IPR036291">
    <property type="entry name" value="NAD(P)-bd_dom_sf"/>
</dbReference>
<dbReference type="Pfam" id="PF13561">
    <property type="entry name" value="adh_short_C2"/>
    <property type="match status" value="1"/>
</dbReference>
<reference evidence="3" key="2">
    <citation type="submission" date="2021-01" db="EMBL/GenBank/DDBJ databases">
        <authorList>
            <person name="Kang M."/>
        </authorList>
    </citation>
    <scope>NUCLEOTIDE SEQUENCE</scope>
    <source>
        <strain evidence="3">KACC 17527</strain>
    </source>
</reference>
<dbReference type="InterPro" id="IPR002347">
    <property type="entry name" value="SDR_fam"/>
</dbReference>
<dbReference type="EMBL" id="JAEPWM010000006">
    <property type="protein sequence ID" value="MBK6007464.1"/>
    <property type="molecule type" value="Genomic_DNA"/>
</dbReference>